<dbReference type="GO" id="GO:0003723">
    <property type="term" value="F:RNA binding"/>
    <property type="evidence" value="ECO:0007669"/>
    <property type="project" value="UniProtKB-UniRule"/>
</dbReference>
<dbReference type="SMART" id="SM00955">
    <property type="entry name" value="RNB"/>
    <property type="match status" value="1"/>
</dbReference>
<evidence type="ECO:0000313" key="10">
    <source>
        <dbReference type="EMBL" id="MEZ6853433.1"/>
    </source>
</evidence>
<evidence type="ECO:0000313" key="11">
    <source>
        <dbReference type="EMBL" id="SHJ14406.1"/>
    </source>
</evidence>
<dbReference type="PANTHER" id="PTHR23355:SF9">
    <property type="entry name" value="DIS3-LIKE EXONUCLEASE 2"/>
    <property type="match status" value="1"/>
</dbReference>
<dbReference type="GO" id="GO:0005829">
    <property type="term" value="C:cytosol"/>
    <property type="evidence" value="ECO:0007669"/>
    <property type="project" value="TreeGrafter"/>
</dbReference>
<comment type="function">
    <text evidence="8">3'-5' exoribonuclease that releases 5'-nucleoside monophosphates and is involved in maturation of structured RNAs.</text>
</comment>
<dbReference type="GO" id="GO:0006402">
    <property type="term" value="P:mRNA catabolic process"/>
    <property type="evidence" value="ECO:0007669"/>
    <property type="project" value="TreeGrafter"/>
</dbReference>
<dbReference type="Gene3D" id="2.40.50.140">
    <property type="entry name" value="Nucleic acid-binding proteins"/>
    <property type="match status" value="2"/>
</dbReference>
<dbReference type="InterPro" id="IPR011805">
    <property type="entry name" value="RNase_R"/>
</dbReference>
<dbReference type="Pfam" id="PF08206">
    <property type="entry name" value="OB_RNB"/>
    <property type="match status" value="1"/>
</dbReference>
<keyword evidence="6 8" id="KW-0269">Exonuclease</keyword>
<keyword evidence="5 8" id="KW-0378">Hydrolase</keyword>
<evidence type="ECO:0000256" key="2">
    <source>
        <dbReference type="ARBA" id="ARBA00004496"/>
    </source>
</evidence>
<keyword evidence="13" id="KW-1185">Reference proteome</keyword>
<evidence type="ECO:0000259" key="9">
    <source>
        <dbReference type="PROSITE" id="PS50126"/>
    </source>
</evidence>
<gene>
    <name evidence="8 10" type="primary">rnr</name>
    <name evidence="10" type="ORF">AB2Z07_07825</name>
    <name evidence="11" type="ORF">SAMN05660830_01782</name>
</gene>
<dbReference type="InterPro" id="IPR050180">
    <property type="entry name" value="RNR_Ribonuclease"/>
</dbReference>
<evidence type="ECO:0000256" key="1">
    <source>
        <dbReference type="ARBA" id="ARBA00001849"/>
    </source>
</evidence>
<evidence type="ECO:0000256" key="3">
    <source>
        <dbReference type="ARBA" id="ARBA00022490"/>
    </source>
</evidence>
<dbReference type="CDD" id="cd04471">
    <property type="entry name" value="S1_RNase_R"/>
    <property type="match status" value="1"/>
</dbReference>
<dbReference type="InterPro" id="IPR012340">
    <property type="entry name" value="NA-bd_OB-fold"/>
</dbReference>
<dbReference type="HAMAP" id="MF_01895">
    <property type="entry name" value="RNase_R"/>
    <property type="match status" value="1"/>
</dbReference>
<comment type="caution">
    <text evidence="11">The sequence shown here is derived from an EMBL/GenBank/DDBJ whole genome shotgun (WGS) entry which is preliminary data.</text>
</comment>
<dbReference type="PANTHER" id="PTHR23355">
    <property type="entry name" value="RIBONUCLEASE"/>
    <property type="match status" value="1"/>
</dbReference>
<dbReference type="Pfam" id="PF00575">
    <property type="entry name" value="S1"/>
    <property type="match status" value="1"/>
</dbReference>
<sequence length="728" mass="82979">MVKKRKPKSGECPISPKDILELFREVKRPIKMNDFYRFLHLSKRWRRDLEDMIEHLEKDGKIIRLRGGAWGLTKNLHLLTGKLQVQRSGVGFVLLDDKRRADIFVAPSAFGNAMHGDTVVVALLPGGRGKNQEGRIVRILKRARATITCRVIKKMGKSGYICRPTDSRLTFSILATGDVLERRPRKNELLVVEPREQLEAGLWAAEILESLGDEEDGNVQERLVKINHDIPMSFPDEVTEAAKGLPAVPSEEDFVDRIDLRNLDFVTIDGATARDFDDAVYVEEQRDGYRLWVAIADVSHYVQEDSVLDQEAVQRANSYYFPQSVEPMFPVELSNGLCSLNPRVPRLAMVAETYFYADGTYGKSKFYPAVIQSKARLTYGQVKRALLDKDEKERAVISPVLPMLERAEELARLLKQKRSDRGSLDFDVPEAQITFDVSGAPIAIDRKIRHFGHMMIEEFMIAANEAVARFLTEVEVPFLYRIHPAPELDKLSGLFKMLHRTELGESFPKEPTPENLQVVLKIAEGTEQEFVVHRLTLRTMMQAQYTAIHQTHFGLASDCYCHFTSPIRRYADLIVHRALKHALKVKGYEHIRGVDKVQAIGEHLNKRERVAMEAEREILKRITALYMLTQVGAEFTGVISGVAEFGFWAELEEVMAEGMVRLSSIDDDYYVYLSERNELIGERTGRRFALGQVVKVWLYDVNLARMEINLKLREEDALGEDTSDENGE</sequence>
<dbReference type="EC" id="3.1.13.1" evidence="8"/>
<evidence type="ECO:0000313" key="12">
    <source>
        <dbReference type="Proteomes" id="UP000184001"/>
    </source>
</evidence>
<keyword evidence="7 8" id="KW-0694">RNA-binding</keyword>
<dbReference type="PROSITE" id="PS50126">
    <property type="entry name" value="S1"/>
    <property type="match status" value="1"/>
</dbReference>
<evidence type="ECO:0000256" key="8">
    <source>
        <dbReference type="HAMAP-Rule" id="MF_01895"/>
    </source>
</evidence>
<name>A0A8G2FAZ7_9BACT</name>
<dbReference type="NCBIfam" id="TIGR00358">
    <property type="entry name" value="3_prime_RNase"/>
    <property type="match status" value="1"/>
</dbReference>
<proteinExistence type="inferred from homology"/>
<keyword evidence="3 8" id="KW-0963">Cytoplasm</keyword>
<comment type="similarity">
    <text evidence="8">Belongs to the RNR ribonuclease family. RNase R subfamily.</text>
</comment>
<organism evidence="11 12">
    <name type="scientific">Halodesulfovibrio aestuarii</name>
    <dbReference type="NCBI Taxonomy" id="126333"/>
    <lineage>
        <taxon>Bacteria</taxon>
        <taxon>Pseudomonadati</taxon>
        <taxon>Thermodesulfobacteriota</taxon>
        <taxon>Desulfovibrionia</taxon>
        <taxon>Desulfovibrionales</taxon>
        <taxon>Desulfovibrionaceae</taxon>
        <taxon>Halodesulfovibrio</taxon>
    </lineage>
</organism>
<dbReference type="InterPro" id="IPR013223">
    <property type="entry name" value="RNase_B_OB_dom"/>
</dbReference>
<dbReference type="GO" id="GO:0008859">
    <property type="term" value="F:exoribonuclease II activity"/>
    <property type="evidence" value="ECO:0007669"/>
    <property type="project" value="UniProtKB-UniRule"/>
</dbReference>
<dbReference type="Pfam" id="PF00773">
    <property type="entry name" value="RNB"/>
    <property type="match status" value="1"/>
</dbReference>
<evidence type="ECO:0000256" key="6">
    <source>
        <dbReference type="ARBA" id="ARBA00022839"/>
    </source>
</evidence>
<reference evidence="10 13" key="2">
    <citation type="submission" date="2024-07" db="EMBL/GenBank/DDBJ databases">
        <title>Active virus-host system and metabolic interactions in a Lokiarchaeon culture.</title>
        <authorList>
            <person name="Ponce Toledo R.I."/>
            <person name="Rodrigues Oliveira T."/>
            <person name="Schleper C."/>
        </authorList>
    </citation>
    <scope>NUCLEOTIDE SEQUENCE [LARGE SCALE GENOMIC DNA]</scope>
    <source>
        <strain evidence="10 13">B35</strain>
    </source>
</reference>
<dbReference type="SMART" id="SM00357">
    <property type="entry name" value="CSP"/>
    <property type="match status" value="1"/>
</dbReference>
<dbReference type="InterPro" id="IPR001900">
    <property type="entry name" value="RNase_II/R"/>
</dbReference>
<dbReference type="InterPro" id="IPR011129">
    <property type="entry name" value="CSD"/>
</dbReference>
<feature type="domain" description="S1 motif" evidence="9">
    <location>
        <begin position="632"/>
        <end position="713"/>
    </location>
</feature>
<dbReference type="EMBL" id="FQZR01000003">
    <property type="protein sequence ID" value="SHJ14406.1"/>
    <property type="molecule type" value="Genomic_DNA"/>
</dbReference>
<comment type="catalytic activity">
    <reaction evidence="1 8">
        <text>Exonucleolytic cleavage in the 3'- to 5'-direction to yield nucleoside 5'-phosphates.</text>
        <dbReference type="EC" id="3.1.13.1"/>
    </reaction>
</comment>
<dbReference type="InterPro" id="IPR004476">
    <property type="entry name" value="RNase_II/RNase_R"/>
</dbReference>
<accession>A0A8G2FAZ7</accession>
<protein>
    <recommendedName>
        <fullName evidence="8">Ribonuclease R</fullName>
        <shortName evidence="8">RNase R</shortName>
        <ecNumber evidence="8">3.1.13.1</ecNumber>
    </recommendedName>
</protein>
<dbReference type="AlphaFoldDB" id="A0A8G2FAZ7"/>
<dbReference type="SUPFAM" id="SSF50249">
    <property type="entry name" value="Nucleic acid-binding proteins"/>
    <property type="match status" value="3"/>
</dbReference>
<dbReference type="RefSeq" id="WP_020000253.1">
    <property type="nucleotide sequence ID" value="NZ_CP192217.1"/>
</dbReference>
<keyword evidence="4 8" id="KW-0540">Nuclease</keyword>
<dbReference type="SMART" id="SM00316">
    <property type="entry name" value="S1"/>
    <property type="match status" value="1"/>
</dbReference>
<dbReference type="InterPro" id="IPR003029">
    <property type="entry name" value="S1_domain"/>
</dbReference>
<dbReference type="Proteomes" id="UP000184001">
    <property type="component" value="Unassembled WGS sequence"/>
</dbReference>
<evidence type="ECO:0000313" key="13">
    <source>
        <dbReference type="Proteomes" id="UP001568358"/>
    </source>
</evidence>
<reference evidence="11 12" key="1">
    <citation type="submission" date="2016-11" db="EMBL/GenBank/DDBJ databases">
        <authorList>
            <person name="Varghese N."/>
            <person name="Submissions S."/>
        </authorList>
    </citation>
    <scope>NUCLEOTIDE SEQUENCE [LARGE SCALE GENOMIC DNA]</scope>
    <source>
        <strain evidence="11 12">DSM 17919</strain>
    </source>
</reference>
<evidence type="ECO:0000256" key="7">
    <source>
        <dbReference type="ARBA" id="ARBA00022884"/>
    </source>
</evidence>
<evidence type="ECO:0000256" key="5">
    <source>
        <dbReference type="ARBA" id="ARBA00022801"/>
    </source>
</evidence>
<dbReference type="NCBIfam" id="TIGR02063">
    <property type="entry name" value="RNase_R"/>
    <property type="match status" value="1"/>
</dbReference>
<dbReference type="EMBL" id="JBFSOO010000005">
    <property type="protein sequence ID" value="MEZ6853433.1"/>
    <property type="molecule type" value="Genomic_DNA"/>
</dbReference>
<dbReference type="Proteomes" id="UP001568358">
    <property type="component" value="Unassembled WGS sequence"/>
</dbReference>
<evidence type="ECO:0000256" key="4">
    <source>
        <dbReference type="ARBA" id="ARBA00022722"/>
    </source>
</evidence>
<comment type="subcellular location">
    <subcellularLocation>
        <location evidence="2 8">Cytoplasm</location>
    </subcellularLocation>
</comment>